<dbReference type="eggNOG" id="COG0789">
    <property type="taxonomic scope" value="Bacteria"/>
</dbReference>
<dbReference type="InterPro" id="IPR009061">
    <property type="entry name" value="DNA-bd_dom_put_sf"/>
</dbReference>
<keyword evidence="5" id="KW-1185">Reference proteome</keyword>
<protein>
    <submittedName>
        <fullName evidence="3">MerR family transcriptional regulator</fullName>
    </submittedName>
</protein>
<name>A0A084J8R6_9CLOT</name>
<dbReference type="SMART" id="SM00422">
    <property type="entry name" value="HTH_MERR"/>
    <property type="match status" value="1"/>
</dbReference>
<dbReference type="InterPro" id="IPR029442">
    <property type="entry name" value="GyrI-like"/>
</dbReference>
<dbReference type="Gene3D" id="1.10.1660.10">
    <property type="match status" value="1"/>
</dbReference>
<dbReference type="PANTHER" id="PTHR30204:SF96">
    <property type="entry name" value="CHROMOSOME-ANCHORING PROTEIN RACA"/>
    <property type="match status" value="1"/>
</dbReference>
<dbReference type="PANTHER" id="PTHR30204">
    <property type="entry name" value="REDOX-CYCLING DRUG-SENSING TRANSCRIPTIONAL ACTIVATOR SOXR"/>
    <property type="match status" value="1"/>
</dbReference>
<evidence type="ECO:0000313" key="3">
    <source>
        <dbReference type="EMBL" id="KEZ85350.1"/>
    </source>
</evidence>
<gene>
    <name evidence="4" type="ORF">E7215_08670</name>
    <name evidence="3" type="ORF">IO99_15670</name>
</gene>
<proteinExistence type="predicted"/>
<dbReference type="GO" id="GO:0003700">
    <property type="term" value="F:DNA-binding transcription factor activity"/>
    <property type="evidence" value="ECO:0007669"/>
    <property type="project" value="InterPro"/>
</dbReference>
<dbReference type="eggNOG" id="COG4978">
    <property type="taxonomic scope" value="Bacteria"/>
</dbReference>
<evidence type="ECO:0000259" key="2">
    <source>
        <dbReference type="PROSITE" id="PS50937"/>
    </source>
</evidence>
<dbReference type="SUPFAM" id="SSF46955">
    <property type="entry name" value="Putative DNA-binding domain"/>
    <property type="match status" value="1"/>
</dbReference>
<accession>A0A084J8R6</accession>
<dbReference type="SUPFAM" id="SSF55136">
    <property type="entry name" value="Probable bacterial effector-binding domain"/>
    <property type="match status" value="1"/>
</dbReference>
<dbReference type="Pfam" id="PF13411">
    <property type="entry name" value="MerR_1"/>
    <property type="match status" value="1"/>
</dbReference>
<dbReference type="STRING" id="318464.IO99_15670"/>
<dbReference type="CDD" id="cd01107">
    <property type="entry name" value="HTH_BmrR"/>
    <property type="match status" value="1"/>
</dbReference>
<dbReference type="PROSITE" id="PS50937">
    <property type="entry name" value="HTH_MERR_2"/>
    <property type="match status" value="1"/>
</dbReference>
<feature type="domain" description="HTH merR-type" evidence="2">
    <location>
        <begin position="5"/>
        <end position="75"/>
    </location>
</feature>
<evidence type="ECO:0000313" key="4">
    <source>
        <dbReference type="EMBL" id="MBE6060230.1"/>
    </source>
</evidence>
<organism evidence="3 5">
    <name type="scientific">Clostridium sulfidigenes</name>
    <dbReference type="NCBI Taxonomy" id="318464"/>
    <lineage>
        <taxon>Bacteria</taxon>
        <taxon>Bacillati</taxon>
        <taxon>Bacillota</taxon>
        <taxon>Clostridia</taxon>
        <taxon>Eubacteriales</taxon>
        <taxon>Clostridiaceae</taxon>
        <taxon>Clostridium</taxon>
    </lineage>
</organism>
<comment type="caution">
    <text evidence="3">The sequence shown here is derived from an EMBL/GenBank/DDBJ whole genome shotgun (WGS) entry which is preliminary data.</text>
</comment>
<dbReference type="EMBL" id="SVCM01000095">
    <property type="protein sequence ID" value="MBE6060230.1"/>
    <property type="molecule type" value="Genomic_DNA"/>
</dbReference>
<sequence length="276" mass="32779">MGEELYSIGKVEEICKITKKALRYYDKMGILSPDKVADESGYRYYSKKNLLSVPVIKYYKQSGFKLEEMRAFLQGTTYDFFDKSFRTKIDELRELEKEINLKIRSVRDWHALIVEAQMVIENNVCDVSIKYIDERNLIFLNQNFNYDYMECIINIEFNNYIDSINNAITGPVIICFPSFEDKINGKCSKMKIMQETILKCKDEESIEFGGWLAASCYHIGTHETINETYKKIKEWAKEHDYICSEESYERYVTDYWTTKNTDKFVTEILIKIRRKR</sequence>
<dbReference type="Proteomes" id="UP000028542">
    <property type="component" value="Unassembled WGS sequence"/>
</dbReference>
<reference evidence="3 5" key="1">
    <citation type="submission" date="2014-07" db="EMBL/GenBank/DDBJ databases">
        <title>Draft genome of Clostridium sulfidigenes 113A isolated from sediments associated with methane hydrate from Krishna Godavari basin.</title>
        <authorList>
            <person name="Honkalas V.S."/>
            <person name="Dabir A.P."/>
            <person name="Arora P."/>
            <person name="Dhakephalkar P.K."/>
        </authorList>
    </citation>
    <scope>NUCLEOTIDE SEQUENCE [LARGE SCALE GENOMIC DNA]</scope>
    <source>
        <strain evidence="3 5">113A</strain>
    </source>
</reference>
<dbReference type="InterPro" id="IPR011256">
    <property type="entry name" value="Reg_factor_effector_dom_sf"/>
</dbReference>
<dbReference type="GO" id="GO:0003677">
    <property type="term" value="F:DNA binding"/>
    <property type="evidence" value="ECO:0007669"/>
    <property type="project" value="UniProtKB-KW"/>
</dbReference>
<dbReference type="InterPro" id="IPR047057">
    <property type="entry name" value="MerR_fam"/>
</dbReference>
<dbReference type="Proteomes" id="UP000768462">
    <property type="component" value="Unassembled WGS sequence"/>
</dbReference>
<reference evidence="4" key="2">
    <citation type="submission" date="2019-04" db="EMBL/GenBank/DDBJ databases">
        <title>Evolution of Biomass-Degrading Anaerobic Consortia Revealed by Metagenomics.</title>
        <authorList>
            <person name="Peng X."/>
        </authorList>
    </citation>
    <scope>NUCLEOTIDE SEQUENCE</scope>
    <source>
        <strain evidence="4">SIG254</strain>
    </source>
</reference>
<evidence type="ECO:0000313" key="5">
    <source>
        <dbReference type="Proteomes" id="UP000028542"/>
    </source>
</evidence>
<keyword evidence="1" id="KW-0238">DNA-binding</keyword>
<dbReference type="Gene3D" id="3.20.80.10">
    <property type="entry name" value="Regulatory factor, effector binding domain"/>
    <property type="match status" value="1"/>
</dbReference>
<evidence type="ECO:0000256" key="1">
    <source>
        <dbReference type="ARBA" id="ARBA00023125"/>
    </source>
</evidence>
<dbReference type="AlphaFoldDB" id="A0A084J8R6"/>
<dbReference type="EMBL" id="JPMD01000038">
    <property type="protein sequence ID" value="KEZ85350.1"/>
    <property type="molecule type" value="Genomic_DNA"/>
</dbReference>
<dbReference type="InterPro" id="IPR000551">
    <property type="entry name" value="MerR-type_HTH_dom"/>
</dbReference>
<dbReference type="RefSeq" id="WP_035134842.1">
    <property type="nucleotide sequence ID" value="NZ_JBQHQR010000012.1"/>
</dbReference>
<dbReference type="Pfam" id="PF06445">
    <property type="entry name" value="GyrI-like"/>
    <property type="match status" value="1"/>
</dbReference>